<dbReference type="Pfam" id="PF13432">
    <property type="entry name" value="TPR_16"/>
    <property type="match status" value="1"/>
</dbReference>
<dbReference type="PANTHER" id="PTHR12558">
    <property type="entry name" value="CELL DIVISION CYCLE 16,23,27"/>
    <property type="match status" value="1"/>
</dbReference>
<organism evidence="6">
    <name type="scientific">Desulfobacca acetoxidans</name>
    <dbReference type="NCBI Taxonomy" id="60893"/>
    <lineage>
        <taxon>Bacteria</taxon>
        <taxon>Pseudomonadati</taxon>
        <taxon>Thermodesulfobacteriota</taxon>
        <taxon>Desulfobaccia</taxon>
        <taxon>Desulfobaccales</taxon>
        <taxon>Desulfobaccaceae</taxon>
        <taxon>Desulfobacca</taxon>
    </lineage>
</organism>
<gene>
    <name evidence="6" type="ORF">ENW48_05580</name>
</gene>
<feature type="repeat" description="TPR" evidence="4">
    <location>
        <begin position="504"/>
        <end position="537"/>
    </location>
</feature>
<comment type="subcellular location">
    <subcellularLocation>
        <location evidence="1">Cell outer membrane</location>
    </subcellularLocation>
</comment>
<dbReference type="SMART" id="SM00028">
    <property type="entry name" value="TPR"/>
    <property type="match status" value="6"/>
</dbReference>
<dbReference type="Gene3D" id="2.40.170.20">
    <property type="entry name" value="TonB-dependent receptor, beta-barrel domain"/>
    <property type="match status" value="1"/>
</dbReference>
<dbReference type="PROSITE" id="PS50005">
    <property type="entry name" value="TPR"/>
    <property type="match status" value="1"/>
</dbReference>
<protein>
    <submittedName>
        <fullName evidence="6">Tetratricopeptide repeat protein</fullName>
    </submittedName>
</protein>
<evidence type="ECO:0000259" key="5">
    <source>
        <dbReference type="Pfam" id="PF04773"/>
    </source>
</evidence>
<feature type="domain" description="FecR protein" evidence="5">
    <location>
        <begin position="22"/>
        <end position="131"/>
    </location>
</feature>
<proteinExistence type="predicted"/>
<dbReference type="InterPro" id="IPR036942">
    <property type="entry name" value="Beta-barrel_TonB_sf"/>
</dbReference>
<accession>A0A7C5ALV0</accession>
<sequence length="1158" mass="131553">MRPAGLAWQEAILNQDLFAGDMVRTGENSRAAILCLDESQLKLNERTVLVLKNVVPSPRLRPGEVTPAAPLPAAASIYQILQGEIWLRNKKEDFLFELETPSVTATIRGTELNVRVLPDGTTQVVLVEGRLRLRNPYGEIWLATGEEGLTRPGQAPVKRLLVQPADAVQWILYYPGYFSFRDLPLIYLKDRGPTRRGSPAVDRLLDEGEEAYDQGRLQEAGEAAKKALSQEKDHYRALVLAGWVSLQYHQPEEAQRYFKRLKEPGPAAVVGAALARYRLGDALGAYHMVKAAYQPGSPILGVMVGYFAMLVGKVGEARRLLTEAIAAPAPGVRILGLCYLGQMDLVQNRKEEARTRAHEALGLNGASPLALLTRALVEIAVFQLPEAQKYLEKALEADPAFLDAMLYLIRLHLGAERLVLARRTMELTLTRAPRDAGVLSLAGFVQMAFRHDQRAQELFSQAVRENPYLGEPHLGLSLCHFRHRRFDQGLQEMLAATLLDPRVSLYQSELGKAYYQARAFEKSLATWDYAADLDPRDPTPHFYKGIALTDLNRPGEAIQAINRSIALNDNRAVFRSRLMLTRDLSVRHYNLARAYEQLGLGEWALSKALTAVKSDPLNSSAHLFLATSYAATVQRVVAQDAENLIYRVLAPASQTTFRYLLNNDFTPMFEMPYARGTIQGEVGAWRELNTIQEHSVSAYGGLPGLAFFGMGTYGNDRGFRQRNAFAQSYNAVVAVKGEPTVHGTFTGFFQYISRNSGDTANLNDYFYRNDPNFRDNFLFRMWELAYIHRFTPNCTLVVYGTYQENFSHWFYSSLPFPGIDFINWYYHNLQAQQQLVWGNHTFIGGFDYFSGQYRRLTQLQLFGWFPYLVNFLAPEKSYTFYLMDYWRLTPWLLLELGVFKEESHNARYFDKRGVSANLWNPRLGVNIQLNPQHTLRVGLLRYLNTHLLLQPMLVPTEVAGLTWPQYAKQGAEVRMLGADWEAQWDELTYSVLRFDLTRIAIPEYTLDLWGNSYSTWRAWKRYQASFVLNRILAPYLGLTLGVSGKRVIAPADLTLQPAYPSYTEVNTLLGLSFLTSKGWQGGVRTLVVYQQLRGRSADNWFALVNLRFGKELANKRGLISFEVQNLFNRHFGYLLEPYEPYPDFYPARRLMGKIALYF</sequence>
<evidence type="ECO:0000256" key="2">
    <source>
        <dbReference type="ARBA" id="ARBA00023136"/>
    </source>
</evidence>
<dbReference type="SUPFAM" id="SSF48452">
    <property type="entry name" value="TPR-like"/>
    <property type="match status" value="2"/>
</dbReference>
<reference evidence="6" key="1">
    <citation type="journal article" date="2020" name="mSystems">
        <title>Genome- and Community-Level Interaction Insights into Carbon Utilization and Element Cycling Functions of Hydrothermarchaeota in Hydrothermal Sediment.</title>
        <authorList>
            <person name="Zhou Z."/>
            <person name="Liu Y."/>
            <person name="Xu W."/>
            <person name="Pan J."/>
            <person name="Luo Z.H."/>
            <person name="Li M."/>
        </authorList>
    </citation>
    <scope>NUCLEOTIDE SEQUENCE [LARGE SCALE GENOMIC DNA]</scope>
    <source>
        <strain evidence="6">SpSt-853</strain>
    </source>
</reference>
<dbReference type="Pfam" id="PF04773">
    <property type="entry name" value="FecR"/>
    <property type="match status" value="1"/>
</dbReference>
<keyword evidence="3" id="KW-0998">Cell outer membrane</keyword>
<dbReference type="SUPFAM" id="SSF56935">
    <property type="entry name" value="Porins"/>
    <property type="match status" value="1"/>
</dbReference>
<comment type="caution">
    <text evidence="6">The sequence shown here is derived from an EMBL/GenBank/DDBJ whole genome shotgun (WGS) entry which is preliminary data.</text>
</comment>
<dbReference type="PANTHER" id="PTHR12558:SF13">
    <property type="entry name" value="CELL DIVISION CYCLE PROTEIN 27 HOMOLOG"/>
    <property type="match status" value="1"/>
</dbReference>
<evidence type="ECO:0000256" key="1">
    <source>
        <dbReference type="ARBA" id="ARBA00004442"/>
    </source>
</evidence>
<evidence type="ECO:0000256" key="3">
    <source>
        <dbReference type="ARBA" id="ARBA00023237"/>
    </source>
</evidence>
<dbReference type="EMBL" id="DTKJ01000040">
    <property type="protein sequence ID" value="HGZ11669.1"/>
    <property type="molecule type" value="Genomic_DNA"/>
</dbReference>
<keyword evidence="2" id="KW-0472">Membrane</keyword>
<dbReference type="Pfam" id="PF14559">
    <property type="entry name" value="TPR_19"/>
    <property type="match status" value="2"/>
</dbReference>
<dbReference type="Gene3D" id="1.25.40.10">
    <property type="entry name" value="Tetratricopeptide repeat domain"/>
    <property type="match status" value="2"/>
</dbReference>
<evidence type="ECO:0000313" key="6">
    <source>
        <dbReference type="EMBL" id="HGZ11669.1"/>
    </source>
</evidence>
<dbReference type="InterPro" id="IPR011990">
    <property type="entry name" value="TPR-like_helical_dom_sf"/>
</dbReference>
<dbReference type="InterPro" id="IPR019734">
    <property type="entry name" value="TPR_rpt"/>
</dbReference>
<name>A0A7C5ALV0_9BACT</name>
<evidence type="ECO:0000256" key="4">
    <source>
        <dbReference type="PROSITE-ProRule" id="PRU00339"/>
    </source>
</evidence>
<dbReference type="InterPro" id="IPR006860">
    <property type="entry name" value="FecR"/>
</dbReference>
<dbReference type="GO" id="GO:0009279">
    <property type="term" value="C:cell outer membrane"/>
    <property type="evidence" value="ECO:0007669"/>
    <property type="project" value="UniProtKB-SubCell"/>
</dbReference>
<dbReference type="Gene3D" id="2.60.120.1440">
    <property type="match status" value="1"/>
</dbReference>
<keyword evidence="4" id="KW-0802">TPR repeat</keyword>
<dbReference type="AlphaFoldDB" id="A0A7C5ALV0"/>